<evidence type="ECO:0000313" key="18">
    <source>
        <dbReference type="Proteomes" id="UP000245680"/>
    </source>
</evidence>
<organism evidence="17 18">
    <name type="scientific">Meridianimarinicoccus roseus</name>
    <dbReference type="NCBI Taxonomy" id="2072018"/>
    <lineage>
        <taxon>Bacteria</taxon>
        <taxon>Pseudomonadati</taxon>
        <taxon>Pseudomonadota</taxon>
        <taxon>Alphaproteobacteria</taxon>
        <taxon>Rhodobacterales</taxon>
        <taxon>Paracoccaceae</taxon>
        <taxon>Meridianimarinicoccus</taxon>
    </lineage>
</organism>
<feature type="binding site" evidence="13">
    <location>
        <position position="310"/>
    </location>
    <ligand>
        <name>Mg(2+)</name>
        <dbReference type="ChEBI" id="CHEBI:18420"/>
        <label>1</label>
    </ligand>
</feature>
<dbReference type="OrthoDB" id="5292471at2"/>
<dbReference type="GO" id="GO:0005829">
    <property type="term" value="C:cytosol"/>
    <property type="evidence" value="ECO:0007669"/>
    <property type="project" value="TreeGrafter"/>
</dbReference>
<evidence type="ECO:0000256" key="2">
    <source>
        <dbReference type="ARBA" id="ARBA00007482"/>
    </source>
</evidence>
<keyword evidence="7 13" id="KW-0460">Magnesium</keyword>
<dbReference type="GO" id="GO:0019144">
    <property type="term" value="F:ADP-sugar diphosphatase activity"/>
    <property type="evidence" value="ECO:0007669"/>
    <property type="project" value="TreeGrafter"/>
</dbReference>
<comment type="similarity">
    <text evidence="2">Belongs to the Nudix hydrolase family. NudF subfamily.</text>
</comment>
<name>A0A2V2L9N6_9RHOB</name>
<evidence type="ECO:0000256" key="10">
    <source>
        <dbReference type="ARBA" id="ARBA00030308"/>
    </source>
</evidence>
<evidence type="ECO:0000256" key="4">
    <source>
        <dbReference type="ARBA" id="ARBA00013297"/>
    </source>
</evidence>
<evidence type="ECO:0000256" key="3">
    <source>
        <dbReference type="ARBA" id="ARBA00012453"/>
    </source>
</evidence>
<dbReference type="PANTHER" id="PTHR11839:SF5">
    <property type="entry name" value="ADP-RIBOSE PYROPHOSPHATASE"/>
    <property type="match status" value="1"/>
</dbReference>
<dbReference type="GO" id="GO:0047631">
    <property type="term" value="F:ADP-ribose diphosphatase activity"/>
    <property type="evidence" value="ECO:0007669"/>
    <property type="project" value="UniProtKB-EC"/>
</dbReference>
<dbReference type="Proteomes" id="UP000245680">
    <property type="component" value="Unassembled WGS sequence"/>
</dbReference>
<feature type="short sequence motif" description="Nudix box" evidence="14">
    <location>
        <begin position="242"/>
        <end position="264"/>
    </location>
</feature>
<dbReference type="EMBL" id="QGKU01000046">
    <property type="protein sequence ID" value="PWR01942.1"/>
    <property type="molecule type" value="Genomic_DNA"/>
</dbReference>
<evidence type="ECO:0000256" key="7">
    <source>
        <dbReference type="ARBA" id="ARBA00022842"/>
    </source>
</evidence>
<evidence type="ECO:0000256" key="1">
    <source>
        <dbReference type="ARBA" id="ARBA00001946"/>
    </source>
</evidence>
<dbReference type="PROSITE" id="PS51462">
    <property type="entry name" value="NUDIX"/>
    <property type="match status" value="1"/>
</dbReference>
<evidence type="ECO:0000256" key="9">
    <source>
        <dbReference type="ARBA" id="ARBA00030162"/>
    </source>
</evidence>
<dbReference type="Pfam" id="PF00293">
    <property type="entry name" value="NUDIX"/>
    <property type="match status" value="1"/>
</dbReference>
<keyword evidence="18" id="KW-1185">Reference proteome</keyword>
<comment type="catalytic activity">
    <reaction evidence="12">
        <text>ADP-D-ribose + H2O = D-ribose 5-phosphate + AMP + 2 H(+)</text>
        <dbReference type="Rhea" id="RHEA:10412"/>
        <dbReference type="ChEBI" id="CHEBI:15377"/>
        <dbReference type="ChEBI" id="CHEBI:15378"/>
        <dbReference type="ChEBI" id="CHEBI:57967"/>
        <dbReference type="ChEBI" id="CHEBI:78346"/>
        <dbReference type="ChEBI" id="CHEBI:456215"/>
        <dbReference type="EC" id="3.6.1.13"/>
    </reaction>
</comment>
<feature type="binding site" evidence="13">
    <location>
        <position position="261"/>
    </location>
    <ligand>
        <name>Mg(2+)</name>
        <dbReference type="ChEBI" id="CHEBI:18420"/>
        <label>1</label>
    </ligand>
</feature>
<reference evidence="17 18" key="1">
    <citation type="submission" date="2018-05" db="EMBL/GenBank/DDBJ databases">
        <title>Rhodobacteraceae gen. nov., sp. nov. isolated from sea water.</title>
        <authorList>
            <person name="Ren Y."/>
        </authorList>
    </citation>
    <scope>NUCLEOTIDE SEQUENCE [LARGE SCALE GENOMIC DNA]</scope>
    <source>
        <strain evidence="17 18">TG-679</strain>
    </source>
</reference>
<evidence type="ECO:0000256" key="6">
    <source>
        <dbReference type="ARBA" id="ARBA00022801"/>
    </source>
</evidence>
<dbReference type="GO" id="GO:0006753">
    <property type="term" value="P:nucleoside phosphate metabolic process"/>
    <property type="evidence" value="ECO:0007669"/>
    <property type="project" value="TreeGrafter"/>
</dbReference>
<evidence type="ECO:0000256" key="5">
    <source>
        <dbReference type="ARBA" id="ARBA00022723"/>
    </source>
</evidence>
<feature type="binding site" evidence="13">
    <location>
        <position position="257"/>
    </location>
    <ligand>
        <name>Mg(2+)</name>
        <dbReference type="ChEBI" id="CHEBI:18420"/>
        <label>1</label>
    </ligand>
</feature>
<dbReference type="InterPro" id="IPR000086">
    <property type="entry name" value="NUDIX_hydrolase_dom"/>
</dbReference>
<dbReference type="GO" id="GO:0019693">
    <property type="term" value="P:ribose phosphate metabolic process"/>
    <property type="evidence" value="ECO:0007669"/>
    <property type="project" value="TreeGrafter"/>
</dbReference>
<evidence type="ECO:0000256" key="8">
    <source>
        <dbReference type="ARBA" id="ARBA00025164"/>
    </source>
</evidence>
<keyword evidence="15" id="KW-1133">Transmembrane helix</keyword>
<evidence type="ECO:0000256" key="12">
    <source>
        <dbReference type="ARBA" id="ARBA00049546"/>
    </source>
</evidence>
<keyword evidence="15" id="KW-0812">Transmembrane</keyword>
<protein>
    <recommendedName>
        <fullName evidence="4">ADP-ribose pyrophosphatase</fullName>
        <ecNumber evidence="3">3.6.1.13</ecNumber>
    </recommendedName>
    <alternativeName>
        <fullName evidence="9">ADP-ribose diphosphatase</fullName>
    </alternativeName>
    <alternativeName>
        <fullName evidence="11">ADP-ribose phosphohydrolase</fullName>
    </alternativeName>
    <alternativeName>
        <fullName evidence="10">Adenosine diphosphoribose pyrophosphatase</fullName>
    </alternativeName>
</protein>
<dbReference type="InterPro" id="IPR015797">
    <property type="entry name" value="NUDIX_hydrolase-like_dom_sf"/>
</dbReference>
<keyword evidence="5 13" id="KW-0479">Metal-binding</keyword>
<dbReference type="AlphaFoldDB" id="A0A2V2L9N6"/>
<evidence type="ECO:0000256" key="14">
    <source>
        <dbReference type="PIRSR" id="PIRSR604385-3"/>
    </source>
</evidence>
<evidence type="ECO:0000256" key="15">
    <source>
        <dbReference type="SAM" id="Phobius"/>
    </source>
</evidence>
<keyword evidence="6" id="KW-0378">Hydrolase</keyword>
<sequence length="354" mass="37812">MPFLLLHPFDDPAIFAAVTGLDPSALTPARLAGGVDEGTVGALAEVEGEPALGRLLFYAAVHGAAVDPGTAQMQDGAFVAARVVAPGPEPLAGLDVTAPLTERWLAIWREAASEILDAIGTQDSDQVQERLGMIWSRADSRLRGQASRRTPLGGLDRRNLRIRSRTRPYAGFFAVEDYVYSHDRFDGTDSGPLDRAAFIGGDAVTVLPYDPVRDTVLVVEQVRASAVARNDPSPWLIEPVAGRIDPGQSVEETARRETLEEAGLTLGALHSIGEYYPSTGAFTEYLYSFIGIADLPEDAAGLGGLASEAEDIRAHVMPRARLMELIAAGEAPVGTLLVSAFWLALNVDRLRQSG</sequence>
<dbReference type="EC" id="3.6.1.13" evidence="3"/>
<dbReference type="SUPFAM" id="SSF55811">
    <property type="entry name" value="Nudix"/>
    <property type="match status" value="1"/>
</dbReference>
<dbReference type="GO" id="GO:0046872">
    <property type="term" value="F:metal ion binding"/>
    <property type="evidence" value="ECO:0007669"/>
    <property type="project" value="UniProtKB-KW"/>
</dbReference>
<dbReference type="InterPro" id="IPR004385">
    <property type="entry name" value="NDP_pyrophosphatase"/>
</dbReference>
<comment type="cofactor">
    <cofactor evidence="1 13">
        <name>Mg(2+)</name>
        <dbReference type="ChEBI" id="CHEBI:18420"/>
    </cofactor>
</comment>
<comment type="caution">
    <text evidence="17">The sequence shown here is derived from an EMBL/GenBank/DDBJ whole genome shotgun (WGS) entry which is preliminary data.</text>
</comment>
<proteinExistence type="inferred from homology"/>
<dbReference type="RefSeq" id="WP_109812368.1">
    <property type="nucleotide sequence ID" value="NZ_QGKU01000046.1"/>
</dbReference>
<dbReference type="Gene3D" id="3.90.79.10">
    <property type="entry name" value="Nucleoside Triphosphate Pyrophosphohydrolase"/>
    <property type="match status" value="1"/>
</dbReference>
<feature type="domain" description="Nudix hydrolase" evidence="16">
    <location>
        <begin position="199"/>
        <end position="339"/>
    </location>
</feature>
<dbReference type="CDD" id="cd24155">
    <property type="entry name" value="NUDIX_ADPRase"/>
    <property type="match status" value="1"/>
</dbReference>
<evidence type="ECO:0000313" key="17">
    <source>
        <dbReference type="EMBL" id="PWR01942.1"/>
    </source>
</evidence>
<evidence type="ECO:0000259" key="16">
    <source>
        <dbReference type="PROSITE" id="PS51462"/>
    </source>
</evidence>
<comment type="function">
    <text evidence="8">Acts on ADP-mannose and ADP-glucose as well as ADP-ribose. Prevents glycogen biosynthesis. The reaction catalyzed by this enzyme is a limiting step of the gluconeogenic process.</text>
</comment>
<gene>
    <name evidence="17" type="ORF">DKT77_14325</name>
</gene>
<evidence type="ECO:0000256" key="11">
    <source>
        <dbReference type="ARBA" id="ARBA00033056"/>
    </source>
</evidence>
<dbReference type="NCBIfam" id="TIGR00052">
    <property type="entry name" value="nudix-type nucleoside diphosphatase, YffH/AdpP family"/>
    <property type="match status" value="1"/>
</dbReference>
<evidence type="ECO:0000256" key="13">
    <source>
        <dbReference type="PIRSR" id="PIRSR604385-2"/>
    </source>
</evidence>
<keyword evidence="15" id="KW-0472">Membrane</keyword>
<feature type="binding site" evidence="13">
    <location>
        <position position="241"/>
    </location>
    <ligand>
        <name>Mg(2+)</name>
        <dbReference type="ChEBI" id="CHEBI:18420"/>
        <label>1</label>
    </ligand>
</feature>
<accession>A0A2V2L9N6</accession>
<dbReference type="PANTHER" id="PTHR11839">
    <property type="entry name" value="UDP/ADP-SUGAR PYROPHOSPHATASE"/>
    <property type="match status" value="1"/>
</dbReference>
<feature type="transmembrane region" description="Helical" evidence="15">
    <location>
        <begin position="322"/>
        <end position="345"/>
    </location>
</feature>